<gene>
    <name evidence="1" type="ORF">LP422_09455</name>
</gene>
<dbReference type="Proteomes" id="UP001059663">
    <property type="component" value="Chromosome"/>
</dbReference>
<evidence type="ECO:0000313" key="1">
    <source>
        <dbReference type="EMBL" id="UUZ46050.1"/>
    </source>
</evidence>
<evidence type="ECO:0000313" key="2">
    <source>
        <dbReference type="Proteomes" id="UP001059663"/>
    </source>
</evidence>
<protein>
    <submittedName>
        <fullName evidence="1">LysM peptidoglycan-binding domain-containing protein</fullName>
    </submittedName>
</protein>
<name>A0AC61U7M8_9MICO</name>
<sequence>MVLPLLVTAPAMPVVADAETTAHASQGTPNHTVRAGETIYDIAARYHVSPAALLSRNHLSAPGLHPAGAEAAGSRPHGVDLPLADHVEAGALRLHPLVRRRAAVTPSPASPPATA</sequence>
<accession>A0AC61U7M8</accession>
<dbReference type="EMBL" id="CP087977">
    <property type="protein sequence ID" value="UUZ46050.1"/>
    <property type="molecule type" value="Genomic_DNA"/>
</dbReference>
<organism evidence="1 2">
    <name type="scientific">Janibacter limosus</name>
    <dbReference type="NCBI Taxonomy" id="53458"/>
    <lineage>
        <taxon>Bacteria</taxon>
        <taxon>Bacillati</taxon>
        <taxon>Actinomycetota</taxon>
        <taxon>Actinomycetes</taxon>
        <taxon>Micrococcales</taxon>
        <taxon>Intrasporangiaceae</taxon>
        <taxon>Janibacter</taxon>
    </lineage>
</organism>
<reference evidence="1" key="1">
    <citation type="submission" date="2021-11" db="EMBL/GenBank/DDBJ databases">
        <title>Study of the species diversity of bacterial strains isolated from a unique natural object - Shulgan-Tash cave (Bashkiria).</title>
        <authorList>
            <person name="Sazanova A.L."/>
            <person name="Chirak E.R."/>
            <person name="Safronova V.I."/>
        </authorList>
    </citation>
    <scope>NUCLEOTIDE SEQUENCE</scope>
    <source>
        <strain evidence="1">P1</strain>
    </source>
</reference>
<proteinExistence type="predicted"/>